<evidence type="ECO:0000313" key="3">
    <source>
        <dbReference type="Proteomes" id="UP000762676"/>
    </source>
</evidence>
<dbReference type="AlphaFoldDB" id="A0AAV4ETK1"/>
<keyword evidence="1" id="KW-0812">Transmembrane</keyword>
<protein>
    <submittedName>
        <fullName evidence="2">Dystrophin-like isoform X6</fullName>
    </submittedName>
</protein>
<gene>
    <name evidence="2" type="ORF">ElyMa_000157500</name>
</gene>
<comment type="caution">
    <text evidence="2">The sequence shown here is derived from an EMBL/GenBank/DDBJ whole genome shotgun (WGS) entry which is preliminary data.</text>
</comment>
<sequence>MFVFSHATRQSEKQDKTPSIVSANSFDMNVETPDKKSVMTYLMCLFQELPHSIVVCPNNNSTTTPTSVVAEATVSPASFRSPVSGAIDTDACAVTYREKPLDVSEASRRRSPLSGVYLQRKESRSIVVVVVVVVVIIIVVAAAAEK</sequence>
<dbReference type="EMBL" id="BMAT01000295">
    <property type="protein sequence ID" value="GFR63486.1"/>
    <property type="molecule type" value="Genomic_DNA"/>
</dbReference>
<feature type="transmembrane region" description="Helical" evidence="1">
    <location>
        <begin position="126"/>
        <end position="144"/>
    </location>
</feature>
<reference evidence="2 3" key="1">
    <citation type="journal article" date="2021" name="Elife">
        <title>Chloroplast acquisition without the gene transfer in kleptoplastic sea slugs, Plakobranchus ocellatus.</title>
        <authorList>
            <person name="Maeda T."/>
            <person name="Takahashi S."/>
            <person name="Yoshida T."/>
            <person name="Shimamura S."/>
            <person name="Takaki Y."/>
            <person name="Nagai Y."/>
            <person name="Toyoda A."/>
            <person name="Suzuki Y."/>
            <person name="Arimoto A."/>
            <person name="Ishii H."/>
            <person name="Satoh N."/>
            <person name="Nishiyama T."/>
            <person name="Hasebe M."/>
            <person name="Maruyama T."/>
            <person name="Minagawa J."/>
            <person name="Obokata J."/>
            <person name="Shigenobu S."/>
        </authorList>
    </citation>
    <scope>NUCLEOTIDE SEQUENCE [LARGE SCALE GENOMIC DNA]</scope>
</reference>
<organism evidence="2 3">
    <name type="scientific">Elysia marginata</name>
    <dbReference type="NCBI Taxonomy" id="1093978"/>
    <lineage>
        <taxon>Eukaryota</taxon>
        <taxon>Metazoa</taxon>
        <taxon>Spiralia</taxon>
        <taxon>Lophotrochozoa</taxon>
        <taxon>Mollusca</taxon>
        <taxon>Gastropoda</taxon>
        <taxon>Heterobranchia</taxon>
        <taxon>Euthyneura</taxon>
        <taxon>Panpulmonata</taxon>
        <taxon>Sacoglossa</taxon>
        <taxon>Placobranchoidea</taxon>
        <taxon>Plakobranchidae</taxon>
        <taxon>Elysia</taxon>
    </lineage>
</organism>
<keyword evidence="1" id="KW-0472">Membrane</keyword>
<proteinExistence type="predicted"/>
<name>A0AAV4ETK1_9GAST</name>
<dbReference type="Proteomes" id="UP000762676">
    <property type="component" value="Unassembled WGS sequence"/>
</dbReference>
<keyword evidence="3" id="KW-1185">Reference proteome</keyword>
<evidence type="ECO:0000256" key="1">
    <source>
        <dbReference type="SAM" id="Phobius"/>
    </source>
</evidence>
<evidence type="ECO:0000313" key="2">
    <source>
        <dbReference type="EMBL" id="GFR63486.1"/>
    </source>
</evidence>
<accession>A0AAV4ETK1</accession>
<keyword evidence="1" id="KW-1133">Transmembrane helix</keyword>